<dbReference type="KEGG" id="iis:EYM_00470"/>
<proteinExistence type="predicted"/>
<accession>A0A0U3ECD1</accession>
<keyword evidence="3" id="KW-1185">Reference proteome</keyword>
<organism evidence="2 3">
    <name type="scientific">Ignicoccus islandicus DSM 13165</name>
    <dbReference type="NCBI Taxonomy" id="940295"/>
    <lineage>
        <taxon>Archaea</taxon>
        <taxon>Thermoproteota</taxon>
        <taxon>Thermoprotei</taxon>
        <taxon>Desulfurococcales</taxon>
        <taxon>Desulfurococcaceae</taxon>
        <taxon>Ignicoccus</taxon>
    </lineage>
</organism>
<protein>
    <submittedName>
        <fullName evidence="2">Uncharacterized protein</fullName>
    </submittedName>
</protein>
<dbReference type="GeneID" id="30679514"/>
<dbReference type="OrthoDB" id="385502at2157"/>
<dbReference type="Proteomes" id="UP000060778">
    <property type="component" value="Chromosome"/>
</dbReference>
<dbReference type="STRING" id="940295.EYM_00470"/>
<dbReference type="AlphaFoldDB" id="A0A0U3ECD1"/>
<reference evidence="2 3" key="1">
    <citation type="submission" date="2013-11" db="EMBL/GenBank/DDBJ databases">
        <title>Comparative genomics of Ignicoccus.</title>
        <authorList>
            <person name="Podar M."/>
        </authorList>
    </citation>
    <scope>NUCLEOTIDE SEQUENCE [LARGE SCALE GENOMIC DNA]</scope>
    <source>
        <strain evidence="2 3">DSM 13165</strain>
    </source>
</reference>
<dbReference type="EMBL" id="CP006867">
    <property type="protein sequence ID" value="ALU12115.1"/>
    <property type="molecule type" value="Genomic_DNA"/>
</dbReference>
<feature type="region of interest" description="Disordered" evidence="1">
    <location>
        <begin position="150"/>
        <end position="178"/>
    </location>
</feature>
<evidence type="ECO:0000256" key="1">
    <source>
        <dbReference type="SAM" id="MobiDB-lite"/>
    </source>
</evidence>
<gene>
    <name evidence="2" type="ORF">EYM_00470</name>
</gene>
<dbReference type="RefSeq" id="WP_075049175.1">
    <property type="nucleotide sequence ID" value="NZ_CP006867.1"/>
</dbReference>
<sequence>MAKKMELRKRIYRVRELDVNGVKISVLTLEKSIEFKDMKSFQKDLIETMEKMDVMNDILVEYIKGSSEGRVEKTVLGKVKGSYALAKWPTKLLRVAVSSENLTEANVNEMNWKEAPKDTYVYEGDVKGNFKTLLLHTEDGTYILFKETVQEKGKKGQSGSESSNEEEGEEGVGKGSNA</sequence>
<evidence type="ECO:0000313" key="3">
    <source>
        <dbReference type="Proteomes" id="UP000060778"/>
    </source>
</evidence>
<name>A0A0U3ECD1_9CREN</name>
<evidence type="ECO:0000313" key="2">
    <source>
        <dbReference type="EMBL" id="ALU12115.1"/>
    </source>
</evidence>